<evidence type="ECO:0000256" key="1">
    <source>
        <dbReference type="ARBA" id="ARBA00004651"/>
    </source>
</evidence>
<feature type="transmembrane region" description="Helical" evidence="8">
    <location>
        <begin position="931"/>
        <end position="953"/>
    </location>
</feature>
<dbReference type="RefSeq" id="WP_057640051.1">
    <property type="nucleotide sequence ID" value="NZ_LDJP01000022.1"/>
</dbReference>
<protein>
    <submittedName>
        <fullName evidence="9">Cation transporter</fullName>
    </submittedName>
</protein>
<evidence type="ECO:0000313" key="10">
    <source>
        <dbReference type="Proteomes" id="UP000050940"/>
    </source>
</evidence>
<sequence>MNTELPARAGLLERTVAAAIAHRWLMLALTGVLVLAGIWSFTRLPIDATPDITNVQVQINTAAPGYSPLEAEQRITFAVETAMAGLPRMENVRSLSRYGLSQVTVVFADGTDLYFARQQVAERLQQVKSQLPEGLDPQLGPIATGLGEIFMYTIDADPAARKADGTPYTATDLRTLQDWVIRPQLRTVPGVTEVNSIGGYQRQVHITPDPAKLRALGFTLEDVVAAVQANNRNVGAGYIERNGQQFLVRIPGQVADLQQIGDIVLDRREGVPIHVHDVADVADGPELRSGAATQDGHEVVMATVMMLVGANSREVAQAVAARLQQAQRSLPEGVTVTASYDRTALVDRTIATVARNLLEGALLVIVVLFLLLGNFRAALITAAVIPLAMLFTLTGMARGGVSANLMSLGALDFGLIVDGAVIIIENCLRRFGERTHALGRAMTRDERFAETASATAEVIRPSLFGLGIITAVYLPVFALTGVEGRMFHPMAITVVLALGGAMALCLTFVPAAIALFLGGRVQEQENRLMAWLRRRYRPLLDLALRHGRWVAGGALALVLGCGLLATRLGSEFVPTLDEGDVAMHAMRIPGTSLSQSVRMQQQIEQRLLQFPEVAKVFSKIGTPEVASDPMPPSVADTFIMMKPRGDWPDPRKPRAVLLAELEAAVEALPGNNYEFTQPIQMRMNELISGVRADVAVLLYGDDLDTLTAVGRRIEKVAAGVPGAADVRLEQTSGLPLLTITPDRRKLAGYGLNPGQVQATVATAVGGEVAGQLFEGDRRFDIVVRLPEALRQDPAVLADLPVSLAPALAGGQHDEASRGASWRSGAPATVPLRELASIGTSEGPSQINRDNGKRRIVVTANVRDRDLGGFVAELQRAVDAQVALPAGYWIDYGGSFEQLIAAGQRLAVVVPLTLLLIFALLFWAFGSGRDAVIVFSGVPLALTGGVLALALRGIPLSISAGVGFIALSGVAVLNGLVMVSFVRHLRQAGHALDAAVREGALGRLRPVLMTALVASLGFVPMAFNVGAGAEVQRPLATVVIGGIVSSTLLTLLVLPVLYRWLHRRDNAGP</sequence>
<accession>A0A0R0EAY9</accession>
<dbReference type="PANTHER" id="PTHR32063">
    <property type="match status" value="1"/>
</dbReference>
<feature type="transmembrane region" description="Helical" evidence="8">
    <location>
        <begin position="494"/>
        <end position="518"/>
    </location>
</feature>
<evidence type="ECO:0000256" key="7">
    <source>
        <dbReference type="ARBA" id="ARBA00023136"/>
    </source>
</evidence>
<dbReference type="Gene3D" id="3.30.70.1320">
    <property type="entry name" value="Multidrug efflux transporter AcrB pore domain like"/>
    <property type="match status" value="1"/>
</dbReference>
<dbReference type="GO" id="GO:0042910">
    <property type="term" value="F:xenobiotic transmembrane transporter activity"/>
    <property type="evidence" value="ECO:0007669"/>
    <property type="project" value="TreeGrafter"/>
</dbReference>
<feature type="transmembrane region" description="Helical" evidence="8">
    <location>
        <begin position="959"/>
        <end position="981"/>
    </location>
</feature>
<keyword evidence="3" id="KW-0813">Transport</keyword>
<feature type="transmembrane region" description="Helical" evidence="8">
    <location>
        <begin position="24"/>
        <end position="42"/>
    </location>
</feature>
<dbReference type="SUPFAM" id="SSF82866">
    <property type="entry name" value="Multidrug efflux transporter AcrB transmembrane domain"/>
    <property type="match status" value="2"/>
</dbReference>
<name>A0A0R0EAY9_9GAMM</name>
<comment type="similarity">
    <text evidence="2">Belongs to the resistance-nodulation-cell division (RND) (TC 2.A.6) family.</text>
</comment>
<keyword evidence="7 8" id="KW-0472">Membrane</keyword>
<evidence type="ECO:0000313" key="9">
    <source>
        <dbReference type="EMBL" id="KRG87507.1"/>
    </source>
</evidence>
<proteinExistence type="inferred from homology"/>
<dbReference type="NCBIfam" id="TIGR00914">
    <property type="entry name" value="2A0601"/>
    <property type="match status" value="1"/>
</dbReference>
<feature type="transmembrane region" description="Helical" evidence="8">
    <location>
        <begin position="353"/>
        <end position="372"/>
    </location>
</feature>
<dbReference type="GO" id="GO:0005886">
    <property type="term" value="C:plasma membrane"/>
    <property type="evidence" value="ECO:0007669"/>
    <property type="project" value="UniProtKB-SubCell"/>
</dbReference>
<dbReference type="EMBL" id="LDJP01000022">
    <property type="protein sequence ID" value="KRG87507.1"/>
    <property type="molecule type" value="Genomic_DNA"/>
</dbReference>
<evidence type="ECO:0000256" key="5">
    <source>
        <dbReference type="ARBA" id="ARBA00022692"/>
    </source>
</evidence>
<dbReference type="OrthoDB" id="9758757at2"/>
<dbReference type="GO" id="GO:0008324">
    <property type="term" value="F:monoatomic cation transmembrane transporter activity"/>
    <property type="evidence" value="ECO:0007669"/>
    <property type="project" value="InterPro"/>
</dbReference>
<feature type="transmembrane region" description="Helical" evidence="8">
    <location>
        <begin position="403"/>
        <end position="424"/>
    </location>
</feature>
<feature type="transmembrane region" description="Helical" evidence="8">
    <location>
        <begin position="1034"/>
        <end position="1057"/>
    </location>
</feature>
<feature type="transmembrane region" description="Helical" evidence="8">
    <location>
        <begin position="463"/>
        <end position="482"/>
    </location>
</feature>
<feature type="transmembrane region" description="Helical" evidence="8">
    <location>
        <begin position="379"/>
        <end position="397"/>
    </location>
</feature>
<keyword evidence="10" id="KW-1185">Reference proteome</keyword>
<dbReference type="Proteomes" id="UP000050940">
    <property type="component" value="Unassembled WGS sequence"/>
</dbReference>
<dbReference type="Pfam" id="PF00873">
    <property type="entry name" value="ACR_tran"/>
    <property type="match status" value="1"/>
</dbReference>
<feature type="transmembrane region" description="Helical" evidence="8">
    <location>
        <begin position="1002"/>
        <end position="1022"/>
    </location>
</feature>
<feature type="transmembrane region" description="Helical" evidence="8">
    <location>
        <begin position="539"/>
        <end position="565"/>
    </location>
</feature>
<dbReference type="PANTHER" id="PTHR32063:SF24">
    <property type="entry name" value="CATION EFFLUX SYSTEM (ACRB_ACRD_ACRF FAMILY)"/>
    <property type="match status" value="1"/>
</dbReference>
<evidence type="ECO:0000256" key="6">
    <source>
        <dbReference type="ARBA" id="ARBA00022989"/>
    </source>
</evidence>
<keyword evidence="4" id="KW-1003">Cell membrane</keyword>
<evidence type="ECO:0000256" key="3">
    <source>
        <dbReference type="ARBA" id="ARBA00022448"/>
    </source>
</evidence>
<dbReference type="InterPro" id="IPR004763">
    <property type="entry name" value="CusA-like"/>
</dbReference>
<dbReference type="SUPFAM" id="SSF82714">
    <property type="entry name" value="Multidrug efflux transporter AcrB TolC docking domain, DN and DC subdomains"/>
    <property type="match status" value="2"/>
</dbReference>
<gene>
    <name evidence="9" type="ORF">ABB34_04455</name>
</gene>
<keyword evidence="5 8" id="KW-0812">Transmembrane</keyword>
<dbReference type="Gene3D" id="3.30.2090.10">
    <property type="entry name" value="Multidrug efflux transporter AcrB TolC docking domain, DN and DC subdomains"/>
    <property type="match status" value="2"/>
</dbReference>
<dbReference type="PATRIC" id="fig|659018.3.peg.793"/>
<comment type="subcellular location">
    <subcellularLocation>
        <location evidence="1">Cell membrane</location>
        <topology evidence="1">Multi-pass membrane protein</topology>
    </subcellularLocation>
</comment>
<dbReference type="Gene3D" id="3.30.70.1440">
    <property type="entry name" value="Multidrug efflux transporter AcrB pore domain"/>
    <property type="match status" value="1"/>
</dbReference>
<reference evidence="9 10" key="1">
    <citation type="submission" date="2015-05" db="EMBL/GenBank/DDBJ databases">
        <title>Genome sequencing and analysis of members of genus Stenotrophomonas.</title>
        <authorList>
            <person name="Patil P.P."/>
            <person name="Midha S."/>
            <person name="Patil P.B."/>
        </authorList>
    </citation>
    <scope>NUCLEOTIDE SEQUENCE [LARGE SCALE GENOMIC DNA]</scope>
    <source>
        <strain evidence="9 10">JCM 16244</strain>
    </source>
</reference>
<comment type="caution">
    <text evidence="9">The sequence shown here is derived from an EMBL/GenBank/DDBJ whole genome shotgun (WGS) entry which is preliminary data.</text>
</comment>
<evidence type="ECO:0000256" key="4">
    <source>
        <dbReference type="ARBA" id="ARBA00022475"/>
    </source>
</evidence>
<feature type="transmembrane region" description="Helical" evidence="8">
    <location>
        <begin position="905"/>
        <end position="924"/>
    </location>
</feature>
<dbReference type="PRINTS" id="PR00702">
    <property type="entry name" value="ACRIFLAVINRP"/>
</dbReference>
<keyword evidence="6 8" id="KW-1133">Transmembrane helix</keyword>
<dbReference type="SUPFAM" id="SSF82693">
    <property type="entry name" value="Multidrug efflux transporter AcrB pore domain, PN1, PN2, PC1 and PC2 subdomains"/>
    <property type="match status" value="3"/>
</dbReference>
<dbReference type="InterPro" id="IPR027463">
    <property type="entry name" value="AcrB_DN_DC_subdom"/>
</dbReference>
<evidence type="ECO:0000256" key="2">
    <source>
        <dbReference type="ARBA" id="ARBA00010942"/>
    </source>
</evidence>
<dbReference type="STRING" id="659018.ABB34_04455"/>
<dbReference type="AlphaFoldDB" id="A0A0R0EAY9"/>
<dbReference type="InterPro" id="IPR001036">
    <property type="entry name" value="Acrflvin-R"/>
</dbReference>
<organism evidence="9 10">
    <name type="scientific">Stenotrophomonas daejeonensis</name>
    <dbReference type="NCBI Taxonomy" id="659018"/>
    <lineage>
        <taxon>Bacteria</taxon>
        <taxon>Pseudomonadati</taxon>
        <taxon>Pseudomonadota</taxon>
        <taxon>Gammaproteobacteria</taxon>
        <taxon>Lysobacterales</taxon>
        <taxon>Lysobacteraceae</taxon>
        <taxon>Stenotrophomonas</taxon>
    </lineage>
</organism>
<dbReference type="Gene3D" id="1.20.1640.10">
    <property type="entry name" value="Multidrug efflux transporter AcrB transmembrane domain"/>
    <property type="match status" value="2"/>
</dbReference>
<dbReference type="Gene3D" id="3.30.70.1430">
    <property type="entry name" value="Multidrug efflux transporter AcrB pore domain"/>
    <property type="match status" value="2"/>
</dbReference>
<evidence type="ECO:0000256" key="8">
    <source>
        <dbReference type="SAM" id="Phobius"/>
    </source>
</evidence>